<organism evidence="2 3">
    <name type="scientific">Ascobolus immersus RN42</name>
    <dbReference type="NCBI Taxonomy" id="1160509"/>
    <lineage>
        <taxon>Eukaryota</taxon>
        <taxon>Fungi</taxon>
        <taxon>Dikarya</taxon>
        <taxon>Ascomycota</taxon>
        <taxon>Pezizomycotina</taxon>
        <taxon>Pezizomycetes</taxon>
        <taxon>Pezizales</taxon>
        <taxon>Ascobolaceae</taxon>
        <taxon>Ascobolus</taxon>
    </lineage>
</organism>
<proteinExistence type="predicted"/>
<evidence type="ECO:0000256" key="1">
    <source>
        <dbReference type="SAM" id="MobiDB-lite"/>
    </source>
</evidence>
<dbReference type="AlphaFoldDB" id="A0A3N4HZ80"/>
<feature type="region of interest" description="Disordered" evidence="1">
    <location>
        <begin position="211"/>
        <end position="238"/>
    </location>
</feature>
<sequence length="352" mass="38525">MDPKFQGENWIKNRADLVVAAGHLKNASNHLEALKIQSAGEPDDYGKIEKDLWGSKNLESLLAIYKNEQEGDGKLRVDRFIAILDRAEAFEEEAYKVKPQGGRDQFAGYQRQIDPTTMKTSSKAAEETSLPPIFTAITATRASQGPATRTDSKTNPAPADSINSHTNTDPALVSNSEMDDGLSLEEREAKEMIAQAKRKFEEIQRRKKEEREAAARAAAKEAEEARLRGSQAKGPRRSGRAVGIANEILIKHGTFVSLLGRMMLEGEREMLAMFLDSWTKDLKANIGGTKGDTSVVPKIKQEPGLEAPGISDAVDLLGEDEADDDVVPRAPAKRRRVGGLVQGTRSSLSDTE</sequence>
<accession>A0A3N4HZ80</accession>
<gene>
    <name evidence="2" type="ORF">BJ508DRAFT_329352</name>
</gene>
<feature type="compositionally biased region" description="Basic and acidic residues" evidence="1">
    <location>
        <begin position="211"/>
        <end position="227"/>
    </location>
</feature>
<reference evidence="2 3" key="1">
    <citation type="journal article" date="2018" name="Nat. Ecol. Evol.">
        <title>Pezizomycetes genomes reveal the molecular basis of ectomycorrhizal truffle lifestyle.</title>
        <authorList>
            <person name="Murat C."/>
            <person name="Payen T."/>
            <person name="Noel B."/>
            <person name="Kuo A."/>
            <person name="Morin E."/>
            <person name="Chen J."/>
            <person name="Kohler A."/>
            <person name="Krizsan K."/>
            <person name="Balestrini R."/>
            <person name="Da Silva C."/>
            <person name="Montanini B."/>
            <person name="Hainaut M."/>
            <person name="Levati E."/>
            <person name="Barry K.W."/>
            <person name="Belfiori B."/>
            <person name="Cichocki N."/>
            <person name="Clum A."/>
            <person name="Dockter R.B."/>
            <person name="Fauchery L."/>
            <person name="Guy J."/>
            <person name="Iotti M."/>
            <person name="Le Tacon F."/>
            <person name="Lindquist E.A."/>
            <person name="Lipzen A."/>
            <person name="Malagnac F."/>
            <person name="Mello A."/>
            <person name="Molinier V."/>
            <person name="Miyauchi S."/>
            <person name="Poulain J."/>
            <person name="Riccioni C."/>
            <person name="Rubini A."/>
            <person name="Sitrit Y."/>
            <person name="Splivallo R."/>
            <person name="Traeger S."/>
            <person name="Wang M."/>
            <person name="Zifcakova L."/>
            <person name="Wipf D."/>
            <person name="Zambonelli A."/>
            <person name="Paolocci F."/>
            <person name="Nowrousian M."/>
            <person name="Ottonello S."/>
            <person name="Baldrian P."/>
            <person name="Spatafora J.W."/>
            <person name="Henrissat B."/>
            <person name="Nagy L.G."/>
            <person name="Aury J.M."/>
            <person name="Wincker P."/>
            <person name="Grigoriev I.V."/>
            <person name="Bonfante P."/>
            <person name="Martin F.M."/>
        </authorList>
    </citation>
    <scope>NUCLEOTIDE SEQUENCE [LARGE SCALE GENOMIC DNA]</scope>
    <source>
        <strain evidence="2 3">RN42</strain>
    </source>
</reference>
<feature type="region of interest" description="Disordered" evidence="1">
    <location>
        <begin position="318"/>
        <end position="352"/>
    </location>
</feature>
<feature type="region of interest" description="Disordered" evidence="1">
    <location>
        <begin position="141"/>
        <end position="175"/>
    </location>
</feature>
<protein>
    <submittedName>
        <fullName evidence="2">Uncharacterized protein</fullName>
    </submittedName>
</protein>
<evidence type="ECO:0000313" key="2">
    <source>
        <dbReference type="EMBL" id="RPA78416.1"/>
    </source>
</evidence>
<evidence type="ECO:0000313" key="3">
    <source>
        <dbReference type="Proteomes" id="UP000275078"/>
    </source>
</evidence>
<keyword evidence="3" id="KW-1185">Reference proteome</keyword>
<dbReference type="EMBL" id="ML119712">
    <property type="protein sequence ID" value="RPA78416.1"/>
    <property type="molecule type" value="Genomic_DNA"/>
</dbReference>
<feature type="compositionally biased region" description="Polar residues" evidence="1">
    <location>
        <begin position="343"/>
        <end position="352"/>
    </location>
</feature>
<dbReference type="Proteomes" id="UP000275078">
    <property type="component" value="Unassembled WGS sequence"/>
</dbReference>
<name>A0A3N4HZ80_ASCIM</name>